<keyword evidence="3" id="KW-1185">Reference proteome</keyword>
<name>A0AA41UIC6_9HYPH</name>
<accession>A0AA41UIC6</accession>
<comment type="caution">
    <text evidence="2">The sequence shown here is derived from an EMBL/GenBank/DDBJ whole genome shotgun (WGS) entry which is preliminary data.</text>
</comment>
<dbReference type="Pfam" id="PF22262">
    <property type="entry name" value="DUF6950"/>
    <property type="match status" value="1"/>
</dbReference>
<reference evidence="2" key="1">
    <citation type="submission" date="2022-03" db="EMBL/GenBank/DDBJ databases">
        <title>The complete genome sequence of a Methyloterrigena soli.</title>
        <authorList>
            <person name="Zi Z."/>
        </authorList>
    </citation>
    <scope>NUCLEOTIDE SEQUENCE</scope>
    <source>
        <strain evidence="2">M48</strain>
    </source>
</reference>
<dbReference type="RefSeq" id="WP_281737149.1">
    <property type="nucleotide sequence ID" value="NZ_JAKETQ010000004.1"/>
</dbReference>
<dbReference type="InterPro" id="IPR053802">
    <property type="entry name" value="DUF6950"/>
</dbReference>
<evidence type="ECO:0000313" key="2">
    <source>
        <dbReference type="EMBL" id="MCI0129206.1"/>
    </source>
</evidence>
<dbReference type="AlphaFoldDB" id="A0AA41UIC6"/>
<organism evidence="2 3">
    <name type="scientific">Paradevosia shaoguanensis</name>
    <dbReference type="NCBI Taxonomy" id="1335043"/>
    <lineage>
        <taxon>Bacteria</taxon>
        <taxon>Pseudomonadati</taxon>
        <taxon>Pseudomonadota</taxon>
        <taxon>Alphaproteobacteria</taxon>
        <taxon>Hyphomicrobiales</taxon>
        <taxon>Devosiaceae</taxon>
        <taxon>Paradevosia</taxon>
    </lineage>
</organism>
<evidence type="ECO:0000313" key="3">
    <source>
        <dbReference type="Proteomes" id="UP001156140"/>
    </source>
</evidence>
<sequence length="143" mass="15450">MMVLARLPGWHARLDALIDSYRRAELSYGHFDCAILAALNVEALTGERIGKKAWWRYRSAEAGLRTMARAGFANLADMAASLLPEHEHPSRAYVGDIAAIPAENAFGFALGIVGGERIFVLGEGYDGLGTVDLLTATRAFKVG</sequence>
<protein>
    <recommendedName>
        <fullName evidence="1">DUF6950 domain-containing protein</fullName>
    </recommendedName>
</protein>
<gene>
    <name evidence="2" type="ORF">ML536_20430</name>
</gene>
<dbReference type="Proteomes" id="UP001156140">
    <property type="component" value="Unassembled WGS sequence"/>
</dbReference>
<proteinExistence type="predicted"/>
<feature type="domain" description="DUF6950" evidence="1">
    <location>
        <begin position="6"/>
        <end position="142"/>
    </location>
</feature>
<evidence type="ECO:0000259" key="1">
    <source>
        <dbReference type="Pfam" id="PF22262"/>
    </source>
</evidence>
<dbReference type="EMBL" id="JALAZD010000004">
    <property type="protein sequence ID" value="MCI0129206.1"/>
    <property type="molecule type" value="Genomic_DNA"/>
</dbReference>